<dbReference type="STRING" id="1150600.ADIARSV_3294"/>
<dbReference type="AlphaFoldDB" id="R9GPE4"/>
<dbReference type="PANTHER" id="PTHR34219">
    <property type="entry name" value="IRON-REGULATED INNER MEMBRANE PROTEIN-RELATED"/>
    <property type="match status" value="1"/>
</dbReference>
<gene>
    <name evidence="2" type="ORF">ADIARSV_3294</name>
</gene>
<keyword evidence="1" id="KW-0812">Transmembrane</keyword>
<dbReference type="PANTHER" id="PTHR34219:SF3">
    <property type="entry name" value="BLL7967 PROTEIN"/>
    <property type="match status" value="1"/>
</dbReference>
<dbReference type="Pfam" id="PF03929">
    <property type="entry name" value="PepSY_TM"/>
    <property type="match status" value="1"/>
</dbReference>
<organism evidence="2 3">
    <name type="scientific">Arcticibacter svalbardensis MN12-7</name>
    <dbReference type="NCBI Taxonomy" id="1150600"/>
    <lineage>
        <taxon>Bacteria</taxon>
        <taxon>Pseudomonadati</taxon>
        <taxon>Bacteroidota</taxon>
        <taxon>Sphingobacteriia</taxon>
        <taxon>Sphingobacteriales</taxon>
        <taxon>Sphingobacteriaceae</taxon>
        <taxon>Arcticibacter</taxon>
    </lineage>
</organism>
<dbReference type="eggNOG" id="COG3182">
    <property type="taxonomic scope" value="Bacteria"/>
</dbReference>
<evidence type="ECO:0000256" key="1">
    <source>
        <dbReference type="SAM" id="Phobius"/>
    </source>
</evidence>
<protein>
    <submittedName>
        <fullName evidence="2">TonB-dependent receptor</fullName>
    </submittedName>
</protein>
<dbReference type="PATRIC" id="fig|1150600.3.peg.3262"/>
<dbReference type="InterPro" id="IPR005625">
    <property type="entry name" value="PepSY-ass_TM"/>
</dbReference>
<dbReference type="Proteomes" id="UP000014174">
    <property type="component" value="Unassembled WGS sequence"/>
</dbReference>
<keyword evidence="3" id="KW-1185">Reference proteome</keyword>
<feature type="transmembrane region" description="Helical" evidence="1">
    <location>
        <begin position="215"/>
        <end position="235"/>
    </location>
</feature>
<dbReference type="EMBL" id="AQPN01000110">
    <property type="protein sequence ID" value="EOR93581.1"/>
    <property type="molecule type" value="Genomic_DNA"/>
</dbReference>
<feature type="transmembrane region" description="Helical" evidence="1">
    <location>
        <begin position="28"/>
        <end position="50"/>
    </location>
</feature>
<keyword evidence="1" id="KW-1133">Transmembrane helix</keyword>
<feature type="transmembrane region" description="Helical" evidence="1">
    <location>
        <begin position="163"/>
        <end position="183"/>
    </location>
</feature>
<accession>R9GPE4</accession>
<sequence length="443" mass="50042">MKPVNMNTTSKKKSADSLFIKINKWLHLWLGLVSGIIVLIVCLTGCIWVFNDEITGLLEPETKVEKQNKPVLQPSQIGAIAAHLYPDKVPAYAFYQQGRAINLTLKDPKEQGRRGGGISIHIDPYTGKVVKTDVRKKGDTDFFRFILNGHRALWLPYTIGRPIVNYGTLIFVVLLITGLIWWYPKKRNNSTRDKSFKIKWGASFKRVNLDLHNVVGFYSLLFLLAIALSGMVYGIKWYREGLYWVSTGGETLAEYKRLESDSLQAKKHYTPQQAMDKAWLTVITRHPKSAGFYYNFPDTAHSKSTIGITVYPNTGQFYNSQGYTFDQHTVQELKREDIYSTAYADAGFGGKLRKMNYDIHVGSILGFPGKVIAFLASLIGASLPVTGFLIWYGRNFKKKGNKKVVSVNATDRLPLKRRINIVKNESEPVLASTSNNLLNTKKS</sequence>
<keyword evidence="1" id="KW-0472">Membrane</keyword>
<keyword evidence="2" id="KW-0675">Receptor</keyword>
<comment type="caution">
    <text evidence="2">The sequence shown here is derived from an EMBL/GenBank/DDBJ whole genome shotgun (WGS) entry which is preliminary data.</text>
</comment>
<name>R9GPE4_9SPHI</name>
<evidence type="ECO:0000313" key="2">
    <source>
        <dbReference type="EMBL" id="EOR93581.1"/>
    </source>
</evidence>
<reference evidence="2 3" key="1">
    <citation type="journal article" date="2013" name="Genome Announc.">
        <title>Draft Genome Sequence of Arcticibacter svalbardensis Strain MN12-7T, a Member of the Family Sphingobacteriaceae Isolated from an Arctic Soil Sample.</title>
        <authorList>
            <person name="Shivaji S."/>
            <person name="Ara S."/>
            <person name="Prasad S."/>
            <person name="Manasa B.P."/>
            <person name="Begum Z."/>
            <person name="Singh A."/>
            <person name="Kumar Pinnaka A."/>
        </authorList>
    </citation>
    <scope>NUCLEOTIDE SEQUENCE [LARGE SCALE GENOMIC DNA]</scope>
    <source>
        <strain evidence="2 3">MN12-7</strain>
    </source>
</reference>
<proteinExistence type="predicted"/>
<feature type="transmembrane region" description="Helical" evidence="1">
    <location>
        <begin position="371"/>
        <end position="393"/>
    </location>
</feature>
<evidence type="ECO:0000313" key="3">
    <source>
        <dbReference type="Proteomes" id="UP000014174"/>
    </source>
</evidence>